<keyword evidence="4" id="KW-0143">Chaperone</keyword>
<comment type="caution">
    <text evidence="6">The sequence shown here is derived from an EMBL/GenBank/DDBJ whole genome shotgun (WGS) entry which is preliminary data.</text>
</comment>
<sequence length="280" mass="29553">MAAANAVELTTEAAWFIADEVGAGSFPWVLAITVPFTDDAERGAFAERQREQLRRLQVIGADGTISASVARWVSAVCFPQRWLELRFVGRSGHADDVLRGVVAQRDGRVVVALRSGGLITLSAMDIVDPAGLVPVVTAGLPGAAPARFPEFALPARAGARADERLRRGAPVTEVVAELGIPRGARDVVAAVYTGQRSYAEIVAGGRGEGTEATTEVGLGIVDSAQGRILVTPTRANDGQWVSTFTPGTPLAIARALDELTATLATGHWFEKARLTRDFAV</sequence>
<dbReference type="AlphaFoldDB" id="A0A1X1RG97"/>
<dbReference type="Pfam" id="PF14011">
    <property type="entry name" value="ESX-1_EspG"/>
    <property type="match status" value="1"/>
</dbReference>
<organism evidence="6 7">
    <name type="scientific">Mycolicibacterium fallax</name>
    <name type="common">Mycobacterium fallax</name>
    <dbReference type="NCBI Taxonomy" id="1793"/>
    <lineage>
        <taxon>Bacteria</taxon>
        <taxon>Bacillati</taxon>
        <taxon>Actinomycetota</taxon>
        <taxon>Actinomycetes</taxon>
        <taxon>Mycobacteriales</taxon>
        <taxon>Mycobacteriaceae</taxon>
        <taxon>Mycolicibacterium</taxon>
    </lineage>
</organism>
<dbReference type="EMBL" id="LQOJ01000025">
    <property type="protein sequence ID" value="ORV05294.1"/>
    <property type="molecule type" value="Genomic_DNA"/>
</dbReference>
<accession>A0A1X1RG97</accession>
<dbReference type="OrthoDB" id="4631918at2"/>
<dbReference type="GO" id="GO:0005737">
    <property type="term" value="C:cytoplasm"/>
    <property type="evidence" value="ECO:0007669"/>
    <property type="project" value="UniProtKB-SubCell"/>
</dbReference>
<evidence type="ECO:0000256" key="3">
    <source>
        <dbReference type="ARBA" id="ARBA00022490"/>
    </source>
</evidence>
<dbReference type="RefSeq" id="WP_085094572.1">
    <property type="nucleotide sequence ID" value="NZ_AP022603.1"/>
</dbReference>
<evidence type="ECO:0000313" key="5">
    <source>
        <dbReference type="EMBL" id="ORV05294.1"/>
    </source>
</evidence>
<proteinExistence type="inferred from homology"/>
<dbReference type="EMBL" id="LQOJ01000025">
    <property type="protein sequence ID" value="ORV05299.1"/>
    <property type="molecule type" value="Genomic_DNA"/>
</dbReference>
<evidence type="ECO:0000256" key="4">
    <source>
        <dbReference type="ARBA" id="ARBA00023186"/>
    </source>
</evidence>
<keyword evidence="3" id="KW-0963">Cytoplasm</keyword>
<evidence type="ECO:0000256" key="1">
    <source>
        <dbReference type="ARBA" id="ARBA00004496"/>
    </source>
</evidence>
<evidence type="ECO:0000313" key="6">
    <source>
        <dbReference type="EMBL" id="ORV05299.1"/>
    </source>
</evidence>
<dbReference type="Proteomes" id="UP000193484">
    <property type="component" value="Unassembled WGS sequence"/>
</dbReference>
<keyword evidence="7" id="KW-1185">Reference proteome</keyword>
<reference evidence="6 7" key="1">
    <citation type="submission" date="2016-01" db="EMBL/GenBank/DDBJ databases">
        <title>The new phylogeny of the genus Mycobacterium.</title>
        <authorList>
            <person name="Tarcisio F."/>
            <person name="Conor M."/>
            <person name="Antonella G."/>
            <person name="Elisabetta G."/>
            <person name="Giulia F.S."/>
            <person name="Sara T."/>
            <person name="Anna F."/>
            <person name="Clotilde B."/>
            <person name="Roberto B."/>
            <person name="Veronica D.S."/>
            <person name="Fabio R."/>
            <person name="Monica P."/>
            <person name="Olivier J."/>
            <person name="Enrico T."/>
            <person name="Nicola S."/>
        </authorList>
    </citation>
    <scope>NUCLEOTIDE SEQUENCE [LARGE SCALE GENOMIC DNA]</scope>
    <source>
        <strain evidence="6 7">DSM 44179</strain>
    </source>
</reference>
<name>A0A1X1RG97_MYCFA</name>
<dbReference type="InterPro" id="IPR025734">
    <property type="entry name" value="EspG"/>
</dbReference>
<dbReference type="STRING" id="1793.AWC04_07060"/>
<protein>
    <submittedName>
        <fullName evidence="6">Secretion protein EspG</fullName>
    </submittedName>
</protein>
<gene>
    <name evidence="5" type="ORF">AWC04_07060</name>
    <name evidence="6" type="ORF">AWC04_07085</name>
</gene>
<evidence type="ECO:0000313" key="7">
    <source>
        <dbReference type="Proteomes" id="UP000193484"/>
    </source>
</evidence>
<comment type="subcellular location">
    <subcellularLocation>
        <location evidence="1">Cytoplasm</location>
    </subcellularLocation>
</comment>
<evidence type="ECO:0000256" key="2">
    <source>
        <dbReference type="ARBA" id="ARBA00006411"/>
    </source>
</evidence>
<comment type="similarity">
    <text evidence="2">Belongs to the EspG family.</text>
</comment>